<dbReference type="Pfam" id="PF00085">
    <property type="entry name" value="Thioredoxin"/>
    <property type="match status" value="1"/>
</dbReference>
<dbReference type="GO" id="GO:0005788">
    <property type="term" value="C:endoplasmic reticulum lumen"/>
    <property type="evidence" value="ECO:0007669"/>
    <property type="project" value="TreeGrafter"/>
</dbReference>
<dbReference type="AlphaFoldDB" id="A0A8X6H4J6"/>
<gene>
    <name evidence="3" type="ORF">TNCT_520881</name>
</gene>
<reference evidence="3" key="1">
    <citation type="submission" date="2020-07" db="EMBL/GenBank/DDBJ databases">
        <title>Multicomponent nature underlies the extraordinary mechanical properties of spider dragline silk.</title>
        <authorList>
            <person name="Kono N."/>
            <person name="Nakamura H."/>
            <person name="Mori M."/>
            <person name="Yoshida Y."/>
            <person name="Ohtoshi R."/>
            <person name="Malay A.D."/>
            <person name="Moran D.A.P."/>
            <person name="Tomita M."/>
            <person name="Numata K."/>
            <person name="Arakawa K."/>
        </authorList>
    </citation>
    <scope>NUCLEOTIDE SEQUENCE</scope>
</reference>
<proteinExistence type="predicted"/>
<evidence type="ECO:0000256" key="1">
    <source>
        <dbReference type="SAM" id="SignalP"/>
    </source>
</evidence>
<comment type="caution">
    <text evidence="3">The sequence shown here is derived from an EMBL/GenBank/DDBJ whole genome shotgun (WGS) entry which is preliminary data.</text>
</comment>
<dbReference type="EMBL" id="BMAO01032084">
    <property type="protein sequence ID" value="GFQ79599.1"/>
    <property type="molecule type" value="Genomic_DNA"/>
</dbReference>
<protein>
    <recommendedName>
        <fullName evidence="2">Thioredoxin domain-containing protein</fullName>
    </recommendedName>
</protein>
<dbReference type="InterPro" id="IPR013766">
    <property type="entry name" value="Thioredoxin_domain"/>
</dbReference>
<keyword evidence="1" id="KW-0732">Signal</keyword>
<dbReference type="OrthoDB" id="10264505at2759"/>
<dbReference type="InterPro" id="IPR036249">
    <property type="entry name" value="Thioredoxin-like_sf"/>
</dbReference>
<dbReference type="GO" id="GO:0015035">
    <property type="term" value="F:protein-disulfide reductase activity"/>
    <property type="evidence" value="ECO:0007669"/>
    <property type="project" value="TreeGrafter"/>
</dbReference>
<evidence type="ECO:0000313" key="4">
    <source>
        <dbReference type="Proteomes" id="UP000887116"/>
    </source>
</evidence>
<feature type="signal peptide" evidence="1">
    <location>
        <begin position="1"/>
        <end position="18"/>
    </location>
</feature>
<dbReference type="Proteomes" id="UP000887116">
    <property type="component" value="Unassembled WGS sequence"/>
</dbReference>
<dbReference type="Gene3D" id="3.40.30.10">
    <property type="entry name" value="Glutaredoxin"/>
    <property type="match status" value="1"/>
</dbReference>
<feature type="chain" id="PRO_5036460133" description="Thioredoxin domain-containing protein" evidence="1">
    <location>
        <begin position="19"/>
        <end position="98"/>
    </location>
</feature>
<dbReference type="PANTHER" id="PTHR45815:SF3">
    <property type="entry name" value="PROTEIN DISULFIDE-ISOMERASE A6"/>
    <property type="match status" value="1"/>
</dbReference>
<dbReference type="SUPFAM" id="SSF52833">
    <property type="entry name" value="Thioredoxin-like"/>
    <property type="match status" value="1"/>
</dbReference>
<evidence type="ECO:0000313" key="3">
    <source>
        <dbReference type="EMBL" id="GFQ79599.1"/>
    </source>
</evidence>
<feature type="domain" description="Thioredoxin" evidence="2">
    <location>
        <begin position="26"/>
        <end position="72"/>
    </location>
</feature>
<dbReference type="InterPro" id="IPR017937">
    <property type="entry name" value="Thioredoxin_CS"/>
</dbReference>
<evidence type="ECO:0000259" key="2">
    <source>
        <dbReference type="Pfam" id="PF00085"/>
    </source>
</evidence>
<dbReference type="PANTHER" id="PTHR45815">
    <property type="entry name" value="PROTEIN DISULFIDE-ISOMERASE A6"/>
    <property type="match status" value="1"/>
</dbReference>
<dbReference type="PROSITE" id="PS00194">
    <property type="entry name" value="THIOREDOXIN_1"/>
    <property type="match status" value="1"/>
</dbReference>
<name>A0A8X6H4J6_TRICU</name>
<dbReference type="GO" id="GO:0034976">
    <property type="term" value="P:response to endoplasmic reticulum stress"/>
    <property type="evidence" value="ECO:0007669"/>
    <property type="project" value="TreeGrafter"/>
</dbReference>
<keyword evidence="4" id="KW-1185">Reference proteome</keyword>
<sequence length="98" mass="10885">MLAVQFVFLLPLLSTVFAFYENNKDVVELNPSTFPSRVLDSDEIWIVEFYAPWCGHCQALVSEYSKMAAAVKCDYGSSIPSTDATCAQQPTTRAPTLQ</sequence>
<organism evidence="3 4">
    <name type="scientific">Trichonephila clavata</name>
    <name type="common">Joro spider</name>
    <name type="synonym">Nephila clavata</name>
    <dbReference type="NCBI Taxonomy" id="2740835"/>
    <lineage>
        <taxon>Eukaryota</taxon>
        <taxon>Metazoa</taxon>
        <taxon>Ecdysozoa</taxon>
        <taxon>Arthropoda</taxon>
        <taxon>Chelicerata</taxon>
        <taxon>Arachnida</taxon>
        <taxon>Araneae</taxon>
        <taxon>Araneomorphae</taxon>
        <taxon>Entelegynae</taxon>
        <taxon>Araneoidea</taxon>
        <taxon>Nephilidae</taxon>
        <taxon>Trichonephila</taxon>
    </lineage>
</organism>
<accession>A0A8X6H4J6</accession>